<dbReference type="Pfam" id="PF12146">
    <property type="entry name" value="Hydrolase_4"/>
    <property type="match status" value="1"/>
</dbReference>
<name>A0A504UAG7_9HYPH</name>
<dbReference type="Gene3D" id="3.40.50.1820">
    <property type="entry name" value="alpha/beta hydrolase"/>
    <property type="match status" value="1"/>
</dbReference>
<evidence type="ECO:0000313" key="2">
    <source>
        <dbReference type="EMBL" id="TPP11489.1"/>
    </source>
</evidence>
<dbReference type="GO" id="GO:0016787">
    <property type="term" value="F:hydrolase activity"/>
    <property type="evidence" value="ECO:0007669"/>
    <property type="project" value="UniProtKB-KW"/>
</dbReference>
<dbReference type="RefSeq" id="WP_140828186.1">
    <property type="nucleotide sequence ID" value="NZ_VFYP01000001.1"/>
</dbReference>
<protein>
    <submittedName>
        <fullName evidence="2">Alpha/beta hydrolase</fullName>
    </submittedName>
</protein>
<accession>A0A504UAG7</accession>
<proteinExistence type="predicted"/>
<dbReference type="InterPro" id="IPR022742">
    <property type="entry name" value="Hydrolase_4"/>
</dbReference>
<dbReference type="InterPro" id="IPR029058">
    <property type="entry name" value="AB_hydrolase_fold"/>
</dbReference>
<keyword evidence="2" id="KW-0378">Hydrolase</keyword>
<gene>
    <name evidence="2" type="ORF">FJQ55_11990</name>
</gene>
<feature type="domain" description="Serine aminopeptidase S33" evidence="1">
    <location>
        <begin position="26"/>
        <end position="289"/>
    </location>
</feature>
<comment type="caution">
    <text evidence="2">The sequence shown here is derived from an EMBL/GenBank/DDBJ whole genome shotgun (WGS) entry which is preliminary data.</text>
</comment>
<sequence>MFTDLSFLDAPSGARLAYHHLAATGTPRGIVLVCHGLAEHSRRYEGFATALSARGYHVYAHDHRGHGETTAPDTEIGRFAARNGVAKVIADVRAMRDLAVVRHPGLPVTLFGHSMGGLIALNSAGAHPQAFQSLSVWNSNFNPRSAGRFAQGVLSLEKMLKGSDVPSAILPKATFGAWGRSIPGHRTAFDWLSHDPAEVDAYIADPLCGFDASVSLWQDLFRLTFAGASPENLARLPSGLPVYLVGGGQDPATNKGREIRWLGRRMMDAGMTHVTTTIYDAMRHETLNEIGREQAISDFVSWLDRSTT</sequence>
<dbReference type="AlphaFoldDB" id="A0A504UAG7"/>
<evidence type="ECO:0000259" key="1">
    <source>
        <dbReference type="Pfam" id="PF12146"/>
    </source>
</evidence>
<keyword evidence="3" id="KW-1185">Reference proteome</keyword>
<reference evidence="2 3" key="1">
    <citation type="submission" date="2019-06" db="EMBL/GenBank/DDBJ databases">
        <title>Rhizobium sp. CL12 isolated from roots of soybean.</title>
        <authorList>
            <person name="Wang C."/>
        </authorList>
    </citation>
    <scope>NUCLEOTIDE SEQUENCE [LARGE SCALE GENOMIC DNA]</scope>
    <source>
        <strain evidence="2 3">CL12</strain>
    </source>
</reference>
<dbReference type="SUPFAM" id="SSF53474">
    <property type="entry name" value="alpha/beta-Hydrolases"/>
    <property type="match status" value="1"/>
</dbReference>
<dbReference type="OrthoDB" id="9806902at2"/>
<dbReference type="EMBL" id="VFYP01000001">
    <property type="protein sequence ID" value="TPP11489.1"/>
    <property type="molecule type" value="Genomic_DNA"/>
</dbReference>
<organism evidence="2 3">
    <name type="scientific">Rhizobium glycinendophyticum</name>
    <dbReference type="NCBI Taxonomy" id="2589807"/>
    <lineage>
        <taxon>Bacteria</taxon>
        <taxon>Pseudomonadati</taxon>
        <taxon>Pseudomonadota</taxon>
        <taxon>Alphaproteobacteria</taxon>
        <taxon>Hyphomicrobiales</taxon>
        <taxon>Rhizobiaceae</taxon>
        <taxon>Rhizobium/Agrobacterium group</taxon>
        <taxon>Rhizobium</taxon>
    </lineage>
</organism>
<dbReference type="Proteomes" id="UP000316429">
    <property type="component" value="Unassembled WGS sequence"/>
</dbReference>
<dbReference type="InterPro" id="IPR051044">
    <property type="entry name" value="MAG_DAG_Lipase"/>
</dbReference>
<evidence type="ECO:0000313" key="3">
    <source>
        <dbReference type="Proteomes" id="UP000316429"/>
    </source>
</evidence>
<dbReference type="PANTHER" id="PTHR11614">
    <property type="entry name" value="PHOSPHOLIPASE-RELATED"/>
    <property type="match status" value="1"/>
</dbReference>